<name>A0A1W6LES2_9BURK</name>
<dbReference type="AlphaFoldDB" id="A0A1W6LES2"/>
<dbReference type="Pfam" id="PF12833">
    <property type="entry name" value="HTH_18"/>
    <property type="match status" value="1"/>
</dbReference>
<evidence type="ECO:0000313" key="4">
    <source>
        <dbReference type="EMBL" id="ARN22668.1"/>
    </source>
</evidence>
<reference evidence="4 5" key="1">
    <citation type="submission" date="2016-04" db="EMBL/GenBank/DDBJ databases">
        <title>Complete genome sequence of natural rubber-degrading, novel Gram-negative bacterium, Rhizobacter gummiphilus strain NS21.</title>
        <authorList>
            <person name="Tabata M."/>
            <person name="Kasai D."/>
            <person name="Fukuda M."/>
        </authorList>
    </citation>
    <scope>NUCLEOTIDE SEQUENCE [LARGE SCALE GENOMIC DNA]</scope>
    <source>
        <strain evidence="4 5">NS21</strain>
    </source>
</reference>
<dbReference type="RefSeq" id="WP_085752972.1">
    <property type="nucleotide sequence ID" value="NZ_BSPR01000018.1"/>
</dbReference>
<dbReference type="PROSITE" id="PS01124">
    <property type="entry name" value="HTH_ARAC_FAMILY_2"/>
    <property type="match status" value="1"/>
</dbReference>
<evidence type="ECO:0000256" key="3">
    <source>
        <dbReference type="ARBA" id="ARBA00023163"/>
    </source>
</evidence>
<dbReference type="SMART" id="SM00342">
    <property type="entry name" value="HTH_ARAC"/>
    <property type="match status" value="1"/>
</dbReference>
<gene>
    <name evidence="4" type="ORF">A4W93_23670</name>
</gene>
<dbReference type="InterPro" id="IPR050204">
    <property type="entry name" value="AraC_XylS_family_regulators"/>
</dbReference>
<dbReference type="Gene3D" id="1.10.10.60">
    <property type="entry name" value="Homeodomain-like"/>
    <property type="match status" value="2"/>
</dbReference>
<keyword evidence="5" id="KW-1185">Reference proteome</keyword>
<keyword evidence="2" id="KW-0238">DNA-binding</keyword>
<protein>
    <submittedName>
        <fullName evidence="4">AraC family transcriptional regulator</fullName>
    </submittedName>
</protein>
<keyword evidence="1" id="KW-0805">Transcription regulation</keyword>
<dbReference type="InterPro" id="IPR018060">
    <property type="entry name" value="HTH_AraC"/>
</dbReference>
<dbReference type="InterPro" id="IPR009057">
    <property type="entry name" value="Homeodomain-like_sf"/>
</dbReference>
<evidence type="ECO:0000256" key="2">
    <source>
        <dbReference type="ARBA" id="ARBA00023125"/>
    </source>
</evidence>
<accession>A0A1W6LES2</accession>
<organism evidence="4 5">
    <name type="scientific">Piscinibacter gummiphilus</name>
    <dbReference type="NCBI Taxonomy" id="946333"/>
    <lineage>
        <taxon>Bacteria</taxon>
        <taxon>Pseudomonadati</taxon>
        <taxon>Pseudomonadota</taxon>
        <taxon>Betaproteobacteria</taxon>
        <taxon>Burkholderiales</taxon>
        <taxon>Sphaerotilaceae</taxon>
        <taxon>Piscinibacter</taxon>
    </lineage>
</organism>
<dbReference type="EMBL" id="CP015118">
    <property type="protein sequence ID" value="ARN22668.1"/>
    <property type="molecule type" value="Genomic_DNA"/>
</dbReference>
<dbReference type="SUPFAM" id="SSF46689">
    <property type="entry name" value="Homeodomain-like"/>
    <property type="match status" value="1"/>
</dbReference>
<keyword evidence="3" id="KW-0804">Transcription</keyword>
<dbReference type="KEGG" id="rgu:A4W93_23670"/>
<dbReference type="GO" id="GO:0003700">
    <property type="term" value="F:DNA-binding transcription factor activity"/>
    <property type="evidence" value="ECO:0007669"/>
    <property type="project" value="InterPro"/>
</dbReference>
<proteinExistence type="predicted"/>
<dbReference type="STRING" id="946333.A4W93_23670"/>
<dbReference type="GO" id="GO:0043565">
    <property type="term" value="F:sequence-specific DNA binding"/>
    <property type="evidence" value="ECO:0007669"/>
    <property type="project" value="InterPro"/>
</dbReference>
<dbReference type="PANTHER" id="PTHR46796">
    <property type="entry name" value="HTH-TYPE TRANSCRIPTIONAL ACTIVATOR RHAS-RELATED"/>
    <property type="match status" value="1"/>
</dbReference>
<evidence type="ECO:0000256" key="1">
    <source>
        <dbReference type="ARBA" id="ARBA00023015"/>
    </source>
</evidence>
<sequence>MDPHNQLHLWDDRFLYVTPEIHSGLTARSTATLLLSAVGRPFRLEGLDGESVRCEAALVAPHVPRRLDVDGGGLLSLNLEPATPAFRQLATRIGERGIDVLDPRRFGTLRDLFQPALDGELNAVQLRHLCTRLVECVTGGPEHAAALDPRVERVMQALRENTEPQSLAKLSALACLSPDRLTHLFAQQVGLSIKRYALWGKVRRSVALISGAPRLTDVALNGGFTDAAHMSRTFQSYFGLQPSFVSRQIDVRTNPRNGAAVAGIAA</sequence>
<evidence type="ECO:0000313" key="5">
    <source>
        <dbReference type="Proteomes" id="UP000193427"/>
    </source>
</evidence>
<dbReference type="OrthoDB" id="3631840at2"/>
<dbReference type="Proteomes" id="UP000193427">
    <property type="component" value="Chromosome"/>
</dbReference>